<name>A0ACB0LV11_TRIPR</name>
<proteinExistence type="predicted"/>
<organism evidence="1 2">
    <name type="scientific">Trifolium pratense</name>
    <name type="common">Red clover</name>
    <dbReference type="NCBI Taxonomy" id="57577"/>
    <lineage>
        <taxon>Eukaryota</taxon>
        <taxon>Viridiplantae</taxon>
        <taxon>Streptophyta</taxon>
        <taxon>Embryophyta</taxon>
        <taxon>Tracheophyta</taxon>
        <taxon>Spermatophyta</taxon>
        <taxon>Magnoliopsida</taxon>
        <taxon>eudicotyledons</taxon>
        <taxon>Gunneridae</taxon>
        <taxon>Pentapetalae</taxon>
        <taxon>rosids</taxon>
        <taxon>fabids</taxon>
        <taxon>Fabales</taxon>
        <taxon>Fabaceae</taxon>
        <taxon>Papilionoideae</taxon>
        <taxon>50 kb inversion clade</taxon>
        <taxon>NPAAA clade</taxon>
        <taxon>Hologalegina</taxon>
        <taxon>IRL clade</taxon>
        <taxon>Trifolieae</taxon>
        <taxon>Trifolium</taxon>
    </lineage>
</organism>
<dbReference type="Proteomes" id="UP001177021">
    <property type="component" value="Unassembled WGS sequence"/>
</dbReference>
<keyword evidence="2" id="KW-1185">Reference proteome</keyword>
<dbReference type="EMBL" id="CASHSV030000716">
    <property type="protein sequence ID" value="CAJ2673016.1"/>
    <property type="molecule type" value="Genomic_DNA"/>
</dbReference>
<evidence type="ECO:0000313" key="1">
    <source>
        <dbReference type="EMBL" id="CAJ2673016.1"/>
    </source>
</evidence>
<protein>
    <submittedName>
        <fullName evidence="1">Uncharacterized protein</fullName>
    </submittedName>
</protein>
<evidence type="ECO:0000313" key="2">
    <source>
        <dbReference type="Proteomes" id="UP001177021"/>
    </source>
</evidence>
<gene>
    <name evidence="1" type="ORF">MILVUS5_LOCUS36553</name>
</gene>
<accession>A0ACB0LV11</accession>
<comment type="caution">
    <text evidence="1">The sequence shown here is derived from an EMBL/GenBank/DDBJ whole genome shotgun (WGS) entry which is preliminary data.</text>
</comment>
<sequence>MDSEVGCLQGFGQKIAVFTDELECSDGTSDHITNSRDSEISATEPSPVQDNMNISGIQVQLANKVVNFQGSTVILKLKCDGTVSVET</sequence>
<reference evidence="1" key="1">
    <citation type="submission" date="2023-10" db="EMBL/GenBank/DDBJ databases">
        <authorList>
            <person name="Rodriguez Cubillos JULIANA M."/>
            <person name="De Vega J."/>
        </authorList>
    </citation>
    <scope>NUCLEOTIDE SEQUENCE</scope>
</reference>